<feature type="domain" description="Peptidase M50" evidence="6">
    <location>
        <begin position="131"/>
        <end position="167"/>
    </location>
</feature>
<evidence type="ECO:0000313" key="8">
    <source>
        <dbReference type="Proteomes" id="UP001529235"/>
    </source>
</evidence>
<keyword evidence="3 5" id="KW-1133">Transmembrane helix</keyword>
<dbReference type="GO" id="GO:0016020">
    <property type="term" value="C:membrane"/>
    <property type="evidence" value="ECO:0007669"/>
    <property type="project" value="UniProtKB-SubCell"/>
</dbReference>
<feature type="transmembrane region" description="Helical" evidence="5">
    <location>
        <begin position="7"/>
        <end position="26"/>
    </location>
</feature>
<protein>
    <submittedName>
        <fullName evidence="7">M50 family metallopeptidase</fullName>
    </submittedName>
</protein>
<proteinExistence type="predicted"/>
<evidence type="ECO:0000256" key="5">
    <source>
        <dbReference type="SAM" id="Phobius"/>
    </source>
</evidence>
<feature type="transmembrane region" description="Helical" evidence="5">
    <location>
        <begin position="108"/>
        <end position="127"/>
    </location>
</feature>
<sequence length="188" mass="21018">MNFRELVDLFISASVVFIAFSFQYLISFNYKMTTAYLLATITAFVFHELAHRNVARSKGVFAAYKAWYFGLLISLLLSIASRGSIVFVVPGAVEIYMPIYIPSIESSIAVAGPLTNAIISLICIPLTKIHGVSVYASVVGYVNSFLAFFNLLPIPPLDGYKVIRHDITKWVFAMALSIASLIFYWFFE</sequence>
<dbReference type="PANTHER" id="PTHR35864:SF1">
    <property type="entry name" value="ZINC METALLOPROTEASE YWHC-RELATED"/>
    <property type="match status" value="1"/>
</dbReference>
<feature type="transmembrane region" description="Helical" evidence="5">
    <location>
        <begin position="32"/>
        <end position="50"/>
    </location>
</feature>
<dbReference type="AlphaFoldDB" id="A0ABD4Z8G3"/>
<keyword evidence="4 5" id="KW-0472">Membrane</keyword>
<dbReference type="PANTHER" id="PTHR35864">
    <property type="entry name" value="ZINC METALLOPROTEASE MJ0611-RELATED"/>
    <property type="match status" value="1"/>
</dbReference>
<comment type="subcellular location">
    <subcellularLocation>
        <location evidence="1">Membrane</location>
        <topology evidence="1">Multi-pass membrane protein</topology>
    </subcellularLocation>
</comment>
<evidence type="ECO:0000256" key="2">
    <source>
        <dbReference type="ARBA" id="ARBA00022692"/>
    </source>
</evidence>
<gene>
    <name evidence="7" type="ORF">QPL79_07580</name>
</gene>
<organism evidence="7 8">
    <name type="scientific">Ignisphaera cupida</name>
    <dbReference type="NCBI Taxonomy" id="3050454"/>
    <lineage>
        <taxon>Archaea</taxon>
        <taxon>Thermoproteota</taxon>
        <taxon>Thermoprotei</taxon>
        <taxon>Desulfurococcales</taxon>
        <taxon>Desulfurococcaceae</taxon>
        <taxon>Ignisphaera</taxon>
    </lineage>
</organism>
<feature type="transmembrane region" description="Helical" evidence="5">
    <location>
        <begin position="167"/>
        <end position="187"/>
    </location>
</feature>
<evidence type="ECO:0000256" key="4">
    <source>
        <dbReference type="ARBA" id="ARBA00023136"/>
    </source>
</evidence>
<evidence type="ECO:0000313" key="7">
    <source>
        <dbReference type="EMBL" id="MDK6029222.1"/>
    </source>
</evidence>
<accession>A0ABD4Z8G3</accession>
<dbReference type="RefSeq" id="WP_285274206.1">
    <property type="nucleotide sequence ID" value="NZ_JASNVW010000005.1"/>
</dbReference>
<dbReference type="Pfam" id="PF02163">
    <property type="entry name" value="Peptidase_M50"/>
    <property type="match status" value="1"/>
</dbReference>
<evidence type="ECO:0000256" key="1">
    <source>
        <dbReference type="ARBA" id="ARBA00004141"/>
    </source>
</evidence>
<dbReference type="CDD" id="cd05709">
    <property type="entry name" value="S2P-M50"/>
    <property type="match status" value="1"/>
</dbReference>
<reference evidence="7 8" key="1">
    <citation type="submission" date="2023-05" db="EMBL/GenBank/DDBJ databases">
        <title>A new hyperthermophilic archaea 'Ignisphaera cupida' sp. nov. and description of the family 'Ignisphaeraceae' fam. nov.</title>
        <authorList>
            <person name="Podosokorskaya O.A."/>
            <person name="Elcheninov A.G."/>
            <person name="Klukina A."/>
            <person name="Merkel A.Y."/>
        </authorList>
    </citation>
    <scope>NUCLEOTIDE SEQUENCE [LARGE SCALE GENOMIC DNA]</scope>
    <source>
        <strain evidence="7 8">4213-co</strain>
    </source>
</reference>
<feature type="transmembrane region" description="Helical" evidence="5">
    <location>
        <begin position="134"/>
        <end position="155"/>
    </location>
</feature>
<dbReference type="InterPro" id="IPR052348">
    <property type="entry name" value="Metallopeptidase_M50B"/>
</dbReference>
<keyword evidence="8" id="KW-1185">Reference proteome</keyword>
<evidence type="ECO:0000256" key="3">
    <source>
        <dbReference type="ARBA" id="ARBA00022989"/>
    </source>
</evidence>
<comment type="caution">
    <text evidence="7">The sequence shown here is derived from an EMBL/GenBank/DDBJ whole genome shotgun (WGS) entry which is preliminary data.</text>
</comment>
<evidence type="ECO:0000259" key="6">
    <source>
        <dbReference type="Pfam" id="PF02163"/>
    </source>
</evidence>
<feature type="transmembrane region" description="Helical" evidence="5">
    <location>
        <begin position="62"/>
        <end position="88"/>
    </location>
</feature>
<dbReference type="Proteomes" id="UP001529235">
    <property type="component" value="Unassembled WGS sequence"/>
</dbReference>
<dbReference type="InterPro" id="IPR008915">
    <property type="entry name" value="Peptidase_M50"/>
</dbReference>
<dbReference type="EMBL" id="JASNVW010000005">
    <property type="protein sequence ID" value="MDK6029222.1"/>
    <property type="molecule type" value="Genomic_DNA"/>
</dbReference>
<name>A0ABD4Z8G3_9CREN</name>
<keyword evidence="2 5" id="KW-0812">Transmembrane</keyword>